<feature type="repeat" description="ANK" evidence="3">
    <location>
        <begin position="380"/>
        <end position="417"/>
    </location>
</feature>
<dbReference type="OrthoDB" id="341259at2759"/>
<sequence>MNFDDLLTAEFLGPRRANYYQLHLAARAGDTDQLQTLIASGHHNLERQHFSHGTPLHAAVYFDQVGAARLLISNGANIEARAPDAYGRPRDTPLTLAARIGHAAVAKLLWDAGARRRVQTDQGLIIPLELAAFGGFSGLVRDLLAWEEDGWSTDALEGALLDAASRWQGEAVKVLLESTKFDQDILSMALVEAAGPKRELPDEIHGAPYVEMDSVAQRQLLQVLLGAGADIEYTHPGKGACAVHSAASDPVAIEGMRTLIEKGANVDAQDARGSTPLHIAVSFRKRQGLITLKNDDTVRLLVQSGASPAIPNGQGETPMDIAARLGPLSFVQLLLDHGADPLAADRNGETALHRAAEGDHEDIVSLLLSLGADVNKASSTGWKPLMYAISSNSIFPTRLSLVSLLLERGADARAASAEGWTALHRAADTGPLFRDSSSSSNADDAAAVVELLLAHGADVGAQAVTPAYGTRQRLAGPRLKAVMVELAKSKREGVIINGQTPLHWAAENGIIPVLETLLRHGADPLAKDGAGATPADRALSSPKTGYTAEQKEVVVELLSGARRV</sequence>
<dbReference type="GO" id="GO:0045944">
    <property type="term" value="P:positive regulation of transcription by RNA polymerase II"/>
    <property type="evidence" value="ECO:0007669"/>
    <property type="project" value="TreeGrafter"/>
</dbReference>
<feature type="repeat" description="ANK" evidence="3">
    <location>
        <begin position="272"/>
        <end position="313"/>
    </location>
</feature>
<dbReference type="PRINTS" id="PR01415">
    <property type="entry name" value="ANKYRIN"/>
</dbReference>
<dbReference type="InterPro" id="IPR036770">
    <property type="entry name" value="Ankyrin_rpt-contain_sf"/>
</dbReference>
<dbReference type="PROSITE" id="PS50297">
    <property type="entry name" value="ANK_REP_REGION"/>
    <property type="match status" value="4"/>
</dbReference>
<evidence type="ECO:0000256" key="1">
    <source>
        <dbReference type="ARBA" id="ARBA00022737"/>
    </source>
</evidence>
<dbReference type="EMBL" id="VCHE01000006">
    <property type="protein sequence ID" value="KAB2579609.1"/>
    <property type="molecule type" value="Genomic_DNA"/>
</dbReference>
<comment type="caution">
    <text evidence="4">The sequence shown here is derived from an EMBL/GenBank/DDBJ whole genome shotgun (WGS) entry which is preliminary data.</text>
</comment>
<feature type="repeat" description="ANK" evidence="3">
    <location>
        <begin position="347"/>
        <end position="379"/>
    </location>
</feature>
<feature type="repeat" description="ANK" evidence="3">
    <location>
        <begin position="51"/>
        <end position="83"/>
    </location>
</feature>
<evidence type="ECO:0000256" key="3">
    <source>
        <dbReference type="PROSITE-ProRule" id="PRU00023"/>
    </source>
</evidence>
<accession>A0A5N5DNU4</accession>
<dbReference type="SUPFAM" id="SSF48403">
    <property type="entry name" value="Ankyrin repeat"/>
    <property type="match status" value="2"/>
</dbReference>
<dbReference type="GO" id="GO:0005634">
    <property type="term" value="C:nucleus"/>
    <property type="evidence" value="ECO:0007669"/>
    <property type="project" value="TreeGrafter"/>
</dbReference>
<protein>
    <submittedName>
        <fullName evidence="4">Ankyrin-2</fullName>
    </submittedName>
</protein>
<proteinExistence type="predicted"/>
<gene>
    <name evidence="4" type="primary">ANK2_0</name>
    <name evidence="4" type="ORF">DBV05_g1826</name>
</gene>
<dbReference type="SMART" id="SM00248">
    <property type="entry name" value="ANK"/>
    <property type="match status" value="10"/>
</dbReference>
<evidence type="ECO:0000256" key="2">
    <source>
        <dbReference type="ARBA" id="ARBA00023043"/>
    </source>
</evidence>
<dbReference type="GO" id="GO:0000976">
    <property type="term" value="F:transcription cis-regulatory region binding"/>
    <property type="evidence" value="ECO:0007669"/>
    <property type="project" value="TreeGrafter"/>
</dbReference>
<keyword evidence="2 3" id="KW-0040">ANK repeat</keyword>
<feature type="repeat" description="ANK" evidence="3">
    <location>
        <begin position="89"/>
        <end position="121"/>
    </location>
</feature>
<dbReference type="Pfam" id="PF12796">
    <property type="entry name" value="Ank_2"/>
    <property type="match status" value="4"/>
</dbReference>
<evidence type="ECO:0000313" key="5">
    <source>
        <dbReference type="Proteomes" id="UP000325902"/>
    </source>
</evidence>
<feature type="repeat" description="ANK" evidence="3">
    <location>
        <begin position="314"/>
        <end position="346"/>
    </location>
</feature>
<evidence type="ECO:0000313" key="4">
    <source>
        <dbReference type="EMBL" id="KAB2579609.1"/>
    </source>
</evidence>
<dbReference type="InterPro" id="IPR002110">
    <property type="entry name" value="Ankyrin_rpt"/>
</dbReference>
<reference evidence="4 5" key="1">
    <citation type="journal article" date="2019" name="Sci. Rep.">
        <title>A multi-omics analysis of the grapevine pathogen Lasiodiplodia theobromae reveals that temperature affects the expression of virulence- and pathogenicity-related genes.</title>
        <authorList>
            <person name="Felix C."/>
            <person name="Meneses R."/>
            <person name="Goncalves M.F.M."/>
            <person name="Tilleman L."/>
            <person name="Duarte A.S."/>
            <person name="Jorrin-Novo J.V."/>
            <person name="Van de Peer Y."/>
            <person name="Deforce D."/>
            <person name="Van Nieuwerburgh F."/>
            <person name="Esteves A.C."/>
            <person name="Alves A."/>
        </authorList>
    </citation>
    <scope>NUCLEOTIDE SEQUENCE [LARGE SCALE GENOMIC DNA]</scope>
    <source>
        <strain evidence="4 5">LA-SOL3</strain>
    </source>
</reference>
<dbReference type="Proteomes" id="UP000325902">
    <property type="component" value="Unassembled WGS sequence"/>
</dbReference>
<dbReference type="PANTHER" id="PTHR24193">
    <property type="entry name" value="ANKYRIN REPEAT PROTEIN"/>
    <property type="match status" value="1"/>
</dbReference>
<feature type="repeat" description="ANK" evidence="3">
    <location>
        <begin position="418"/>
        <end position="464"/>
    </location>
</feature>
<dbReference type="PROSITE" id="PS50088">
    <property type="entry name" value="ANK_REPEAT"/>
    <property type="match status" value="8"/>
</dbReference>
<dbReference type="PANTHER" id="PTHR24193:SF121">
    <property type="entry name" value="ADA2A-CONTAINING COMPLEX COMPONENT 3, ISOFORM D"/>
    <property type="match status" value="1"/>
</dbReference>
<keyword evidence="1" id="KW-0677">Repeat</keyword>
<dbReference type="AlphaFoldDB" id="A0A5N5DNU4"/>
<organism evidence="4 5">
    <name type="scientific">Lasiodiplodia theobromae</name>
    <dbReference type="NCBI Taxonomy" id="45133"/>
    <lineage>
        <taxon>Eukaryota</taxon>
        <taxon>Fungi</taxon>
        <taxon>Dikarya</taxon>
        <taxon>Ascomycota</taxon>
        <taxon>Pezizomycotina</taxon>
        <taxon>Dothideomycetes</taxon>
        <taxon>Dothideomycetes incertae sedis</taxon>
        <taxon>Botryosphaeriales</taxon>
        <taxon>Botryosphaeriaceae</taxon>
        <taxon>Lasiodiplodia</taxon>
    </lineage>
</organism>
<name>A0A5N5DNU4_9PEZI</name>
<dbReference type="Pfam" id="PF00023">
    <property type="entry name" value="Ank"/>
    <property type="match status" value="1"/>
</dbReference>
<feature type="repeat" description="ANK" evidence="3">
    <location>
        <begin position="497"/>
        <end position="529"/>
    </location>
</feature>
<keyword evidence="5" id="KW-1185">Reference proteome</keyword>
<dbReference type="InterPro" id="IPR050663">
    <property type="entry name" value="Ankyrin-SOCS_Box"/>
</dbReference>
<dbReference type="Gene3D" id="1.25.40.20">
    <property type="entry name" value="Ankyrin repeat-containing domain"/>
    <property type="match status" value="4"/>
</dbReference>